<dbReference type="EMBL" id="CAJMXA010000694">
    <property type="protein sequence ID" value="CAE6439899.1"/>
    <property type="molecule type" value="Genomic_DNA"/>
</dbReference>
<evidence type="ECO:0000313" key="2">
    <source>
        <dbReference type="Proteomes" id="UP000663853"/>
    </source>
</evidence>
<proteinExistence type="predicted"/>
<protein>
    <submittedName>
        <fullName evidence="1">Uncharacterized protein</fullName>
    </submittedName>
</protein>
<comment type="caution">
    <text evidence="1">The sequence shown here is derived from an EMBL/GenBank/DDBJ whole genome shotgun (WGS) entry which is preliminary data.</text>
</comment>
<organism evidence="1 2">
    <name type="scientific">Rhizoctonia solani</name>
    <dbReference type="NCBI Taxonomy" id="456999"/>
    <lineage>
        <taxon>Eukaryota</taxon>
        <taxon>Fungi</taxon>
        <taxon>Dikarya</taxon>
        <taxon>Basidiomycota</taxon>
        <taxon>Agaricomycotina</taxon>
        <taxon>Agaricomycetes</taxon>
        <taxon>Cantharellales</taxon>
        <taxon>Ceratobasidiaceae</taxon>
        <taxon>Rhizoctonia</taxon>
    </lineage>
</organism>
<dbReference type="Proteomes" id="UP000663853">
    <property type="component" value="Unassembled WGS sequence"/>
</dbReference>
<reference evidence="1" key="1">
    <citation type="submission" date="2021-01" db="EMBL/GenBank/DDBJ databases">
        <authorList>
            <person name="Kaushik A."/>
        </authorList>
    </citation>
    <scope>NUCLEOTIDE SEQUENCE</scope>
    <source>
        <strain evidence="1">AG6-10EEA</strain>
    </source>
</reference>
<accession>A0A8H2Y6W4</accession>
<gene>
    <name evidence="1" type="ORF">RDB_LOCUS35567</name>
</gene>
<name>A0A8H2Y6W4_9AGAM</name>
<sequence length="201" mass="22986">MDSLPYTAMACSLIPDGFALLSWERRRRASQWPILSFAFHSTRCTARKTRRIKLTDMGSQFRDQLNIWSDRIRFGPIQYITNQTHFRNDDGHLLYQAIPIFPRVIHINGHYAAQGRSQLEARDMSLSMIRHARLSVSANSINFVYEPGGQGLVVAQPYCLVQYGPHESLTDQHVIGWGTSIRRAEEDAAQKLLTSGHYCFC</sequence>
<dbReference type="AlphaFoldDB" id="A0A8H2Y6W4"/>
<evidence type="ECO:0000313" key="1">
    <source>
        <dbReference type="EMBL" id="CAE6439899.1"/>
    </source>
</evidence>